<keyword evidence="9" id="KW-1185">Reference proteome</keyword>
<accession>A0A1B9F6N2</accession>
<comment type="cofactor">
    <cofactor evidence="1">
        <name>FAD</name>
        <dbReference type="ChEBI" id="CHEBI:57692"/>
    </cofactor>
</comment>
<dbReference type="AlphaFoldDB" id="A0A1B9F6N2"/>
<dbReference type="PRINTS" id="PR00411">
    <property type="entry name" value="PNDRDTASEI"/>
</dbReference>
<dbReference type="InterPro" id="IPR004099">
    <property type="entry name" value="Pyr_nucl-diS_OxRdtase_dimer"/>
</dbReference>
<gene>
    <name evidence="8" type="ORF">DBT_1178</name>
</gene>
<dbReference type="CDD" id="cd00158">
    <property type="entry name" value="RHOD"/>
    <property type="match status" value="1"/>
</dbReference>
<evidence type="ECO:0000256" key="4">
    <source>
        <dbReference type="ARBA" id="ARBA00022827"/>
    </source>
</evidence>
<feature type="domain" description="Rhodanese" evidence="7">
    <location>
        <begin position="509"/>
        <end position="570"/>
    </location>
</feature>
<protein>
    <submittedName>
        <fullName evidence="8">Pyridine nucleotide-disulfide oxidoreductase</fullName>
    </submittedName>
</protein>
<evidence type="ECO:0000313" key="8">
    <source>
        <dbReference type="EMBL" id="OCC15431.1"/>
    </source>
</evidence>
<dbReference type="InterPro" id="IPR001763">
    <property type="entry name" value="Rhodanese-like_dom"/>
</dbReference>
<dbReference type="PATRIC" id="fig|1156395.6.peg.1193"/>
<dbReference type="STRING" id="1156395.DBT_1178"/>
<dbReference type="SUPFAM" id="SSF52821">
    <property type="entry name" value="Rhodanese/Cell cycle control phosphatase"/>
    <property type="match status" value="1"/>
</dbReference>
<dbReference type="Proteomes" id="UP000093080">
    <property type="component" value="Unassembled WGS sequence"/>
</dbReference>
<dbReference type="EMBL" id="MAGO01000005">
    <property type="protein sequence ID" value="OCC15431.1"/>
    <property type="molecule type" value="Genomic_DNA"/>
</dbReference>
<dbReference type="PROSITE" id="PS50206">
    <property type="entry name" value="RHODANESE_3"/>
    <property type="match status" value="1"/>
</dbReference>
<evidence type="ECO:0000256" key="2">
    <source>
        <dbReference type="ARBA" id="ARBA00009130"/>
    </source>
</evidence>
<dbReference type="Gene3D" id="3.40.250.10">
    <property type="entry name" value="Rhodanese-like domain"/>
    <property type="match status" value="1"/>
</dbReference>
<dbReference type="PANTHER" id="PTHR43429:SF1">
    <property type="entry name" value="NAD(P)H SULFUR OXIDOREDUCTASE (COA-DEPENDENT)"/>
    <property type="match status" value="1"/>
</dbReference>
<proteinExistence type="inferred from homology"/>
<keyword evidence="5" id="KW-0560">Oxidoreductase</keyword>
<comment type="caution">
    <text evidence="8">The sequence shown here is derived from an EMBL/GenBank/DDBJ whole genome shotgun (WGS) entry which is preliminary data.</text>
</comment>
<dbReference type="InterPro" id="IPR036188">
    <property type="entry name" value="FAD/NAD-bd_sf"/>
</dbReference>
<evidence type="ECO:0000259" key="7">
    <source>
        <dbReference type="PROSITE" id="PS50206"/>
    </source>
</evidence>
<keyword evidence="6" id="KW-0676">Redox-active center</keyword>
<dbReference type="Pfam" id="PF07992">
    <property type="entry name" value="Pyr_redox_2"/>
    <property type="match status" value="1"/>
</dbReference>
<dbReference type="GO" id="GO:0016491">
    <property type="term" value="F:oxidoreductase activity"/>
    <property type="evidence" value="ECO:0007669"/>
    <property type="project" value="UniProtKB-KW"/>
</dbReference>
<sequence length="572" mass="62435">MKIVVIGAVAAGPKAACRARRLLPDAEITLIDQDDLISYGGCGIPYYVSGDVSDEKELRSTSFHMVRDNRFFEEAKGLNVRTLTRAISINRKNKTVLVENVKSGEKEELPYDKLVIATGSRPNVLPIPGVDLKGVFTISSLHKAIAIKEMISKGEVERAVVIGGGAIGLEMAEALTDLWGIDTTLIEFMPQILPNIVPPYMAKMLQTHMEENGVKIFTGEGAQEIVGDDSGRVQKVITPKRELKADLVIMAAGVRPRGELAKEAGLQCSSYGAICVNQRMQTSDPDIYAAGDCVETLNLITGKKTYAPLGSVANRQGRVVADNLAGIPSTFDGVVGSFIMKAFDVAIGSTGLSLEVARKEGFDAVQSIAAMADRAHFFPTQAMMFMNLVVDKSTKRVLGLQGFGKMGDGVLARINAVAGLLGKRPLISDISTLELAYAPPFSNAVDVLNTAGNIADNLVSGRLEIVEIEEFCSWMDGKTEHSDWIALDLRHTKEAAPWVERYSDKWMSIPYDQVRSRTAEVPRDKTIILICNAGTRSYEIQRYLRSQGFERLMVLPGGLNVIRRIKPSWWIA</sequence>
<evidence type="ECO:0000313" key="9">
    <source>
        <dbReference type="Proteomes" id="UP000093080"/>
    </source>
</evidence>
<keyword evidence="3" id="KW-0285">Flavoprotein</keyword>
<comment type="similarity">
    <text evidence="2">Belongs to the class-III pyridine nucleotide-disulfide oxidoreductase family.</text>
</comment>
<organism evidence="8 9">
    <name type="scientific">Dissulfuribacter thermophilus</name>
    <dbReference type="NCBI Taxonomy" id="1156395"/>
    <lineage>
        <taxon>Bacteria</taxon>
        <taxon>Pseudomonadati</taxon>
        <taxon>Thermodesulfobacteriota</taxon>
        <taxon>Dissulfuribacteria</taxon>
        <taxon>Dissulfuribacterales</taxon>
        <taxon>Dissulfuribacteraceae</taxon>
        <taxon>Dissulfuribacter</taxon>
    </lineage>
</organism>
<evidence type="ECO:0000256" key="3">
    <source>
        <dbReference type="ARBA" id="ARBA00022630"/>
    </source>
</evidence>
<dbReference type="PRINTS" id="PR00368">
    <property type="entry name" value="FADPNR"/>
</dbReference>
<dbReference type="Pfam" id="PF00581">
    <property type="entry name" value="Rhodanese"/>
    <property type="match status" value="1"/>
</dbReference>
<dbReference type="Gene3D" id="3.50.50.60">
    <property type="entry name" value="FAD/NAD(P)-binding domain"/>
    <property type="match status" value="2"/>
</dbReference>
<keyword evidence="4" id="KW-0274">FAD</keyword>
<evidence type="ECO:0000256" key="6">
    <source>
        <dbReference type="ARBA" id="ARBA00023284"/>
    </source>
</evidence>
<dbReference type="InterPro" id="IPR023753">
    <property type="entry name" value="FAD/NAD-binding_dom"/>
</dbReference>
<dbReference type="InterPro" id="IPR050260">
    <property type="entry name" value="FAD-bd_OxRdtase"/>
</dbReference>
<dbReference type="PANTHER" id="PTHR43429">
    <property type="entry name" value="PYRIDINE NUCLEOTIDE-DISULFIDE OXIDOREDUCTASE DOMAIN-CONTAINING"/>
    <property type="match status" value="1"/>
</dbReference>
<dbReference type="SUPFAM" id="SSF55424">
    <property type="entry name" value="FAD/NAD-linked reductases, dimerisation (C-terminal) domain"/>
    <property type="match status" value="1"/>
</dbReference>
<dbReference type="RefSeq" id="WP_067617508.1">
    <property type="nucleotide sequence ID" value="NZ_MAGO01000005.1"/>
</dbReference>
<dbReference type="Pfam" id="PF02852">
    <property type="entry name" value="Pyr_redox_dim"/>
    <property type="match status" value="1"/>
</dbReference>
<evidence type="ECO:0000256" key="5">
    <source>
        <dbReference type="ARBA" id="ARBA00023002"/>
    </source>
</evidence>
<dbReference type="InterPro" id="IPR036873">
    <property type="entry name" value="Rhodanese-like_dom_sf"/>
</dbReference>
<dbReference type="SUPFAM" id="SSF51905">
    <property type="entry name" value="FAD/NAD(P)-binding domain"/>
    <property type="match status" value="1"/>
</dbReference>
<dbReference type="OrthoDB" id="9769238at2"/>
<evidence type="ECO:0000256" key="1">
    <source>
        <dbReference type="ARBA" id="ARBA00001974"/>
    </source>
</evidence>
<reference evidence="8 9" key="1">
    <citation type="submission" date="2016-06" db="EMBL/GenBank/DDBJ databases">
        <title>Respiratory ammonification of nitrate coupled to the oxidation of elemental sulfur in deep-sea autotrophic thermophilic bacteria.</title>
        <authorList>
            <person name="Slobodkina G.B."/>
            <person name="Mardanov A.V."/>
            <person name="Ravin N.V."/>
            <person name="Frolova A.A."/>
            <person name="Viryasiv M.B."/>
            <person name="Chernyh N.A."/>
            <person name="Bonch-Osmolovskaya E.A."/>
            <person name="Slobodkin A.I."/>
        </authorList>
    </citation>
    <scope>NUCLEOTIDE SEQUENCE [LARGE SCALE GENOMIC DNA]</scope>
    <source>
        <strain evidence="8 9">S69</strain>
    </source>
</reference>
<dbReference type="InterPro" id="IPR016156">
    <property type="entry name" value="FAD/NAD-linked_Rdtase_dimer_sf"/>
</dbReference>
<name>A0A1B9F6N2_9BACT</name>